<reference evidence="1 2" key="1">
    <citation type="journal article" date="2019" name="Sci. Rep.">
        <title>Orb-weaving spider Araneus ventricosus genome elucidates the spidroin gene catalogue.</title>
        <authorList>
            <person name="Kono N."/>
            <person name="Nakamura H."/>
            <person name="Ohtoshi R."/>
            <person name="Moran D.A.P."/>
            <person name="Shinohara A."/>
            <person name="Yoshida Y."/>
            <person name="Fujiwara M."/>
            <person name="Mori M."/>
            <person name="Tomita M."/>
            <person name="Arakawa K."/>
        </authorList>
    </citation>
    <scope>NUCLEOTIDE SEQUENCE [LARGE SCALE GENOMIC DNA]</scope>
</reference>
<comment type="caution">
    <text evidence="1">The sequence shown here is derived from an EMBL/GenBank/DDBJ whole genome shotgun (WGS) entry which is preliminary data.</text>
</comment>
<keyword evidence="2" id="KW-1185">Reference proteome</keyword>
<dbReference type="AlphaFoldDB" id="A0A4Y2FFU5"/>
<dbReference type="EMBL" id="BGPR01000893">
    <property type="protein sequence ID" value="GBM39346.1"/>
    <property type="molecule type" value="Genomic_DNA"/>
</dbReference>
<gene>
    <name evidence="1" type="ORF">AVEN_257456_1</name>
</gene>
<feature type="non-terminal residue" evidence="1">
    <location>
        <position position="1"/>
    </location>
</feature>
<accession>A0A4Y2FFU5</accession>
<organism evidence="1 2">
    <name type="scientific">Araneus ventricosus</name>
    <name type="common">Orbweaver spider</name>
    <name type="synonym">Epeira ventricosa</name>
    <dbReference type="NCBI Taxonomy" id="182803"/>
    <lineage>
        <taxon>Eukaryota</taxon>
        <taxon>Metazoa</taxon>
        <taxon>Ecdysozoa</taxon>
        <taxon>Arthropoda</taxon>
        <taxon>Chelicerata</taxon>
        <taxon>Arachnida</taxon>
        <taxon>Araneae</taxon>
        <taxon>Araneomorphae</taxon>
        <taxon>Entelegynae</taxon>
        <taxon>Araneoidea</taxon>
        <taxon>Araneidae</taxon>
        <taxon>Araneus</taxon>
    </lineage>
</organism>
<sequence length="22" mass="2742">AYWTAFTYTHKTNLSQYPHKKR</sequence>
<evidence type="ECO:0000313" key="1">
    <source>
        <dbReference type="EMBL" id="GBM39346.1"/>
    </source>
</evidence>
<proteinExistence type="predicted"/>
<protein>
    <submittedName>
        <fullName evidence="1">Uncharacterized protein</fullName>
    </submittedName>
</protein>
<dbReference type="Proteomes" id="UP000499080">
    <property type="component" value="Unassembled WGS sequence"/>
</dbReference>
<evidence type="ECO:0000313" key="2">
    <source>
        <dbReference type="Proteomes" id="UP000499080"/>
    </source>
</evidence>
<name>A0A4Y2FFU5_ARAVE</name>